<keyword evidence="1" id="KW-0732">Signal</keyword>
<accession>E7A291</accession>
<feature type="chain" id="PRO_5003217094" evidence="1">
    <location>
        <begin position="20"/>
        <end position="133"/>
    </location>
</feature>
<evidence type="ECO:0000313" key="3">
    <source>
        <dbReference type="Proteomes" id="UP000008867"/>
    </source>
</evidence>
<gene>
    <name evidence="2" type="ORF">sr11102</name>
</gene>
<protein>
    <submittedName>
        <fullName evidence="2">Conserved hypothetical Ustilaginaceae-specific protein</fullName>
    </submittedName>
</protein>
<dbReference type="OrthoDB" id="2549002at2759"/>
<dbReference type="AlphaFoldDB" id="E7A291"/>
<dbReference type="HOGENOM" id="CLU_1950415_0_0_1"/>
<feature type="signal peptide" evidence="1">
    <location>
        <begin position="1"/>
        <end position="19"/>
    </location>
</feature>
<organism evidence="2 3">
    <name type="scientific">Sporisorium reilianum (strain SRZ2)</name>
    <name type="common">Maize head smut fungus</name>
    <dbReference type="NCBI Taxonomy" id="999809"/>
    <lineage>
        <taxon>Eukaryota</taxon>
        <taxon>Fungi</taxon>
        <taxon>Dikarya</taxon>
        <taxon>Basidiomycota</taxon>
        <taxon>Ustilaginomycotina</taxon>
        <taxon>Ustilaginomycetes</taxon>
        <taxon>Ustilaginales</taxon>
        <taxon>Ustilaginaceae</taxon>
        <taxon>Sporisorium</taxon>
    </lineage>
</organism>
<keyword evidence="3" id="KW-1185">Reference proteome</keyword>
<proteinExistence type="predicted"/>
<dbReference type="EMBL" id="FQ311473">
    <property type="protein sequence ID" value="CBQ73598.1"/>
    <property type="molecule type" value="Genomic_DNA"/>
</dbReference>
<evidence type="ECO:0000256" key="1">
    <source>
        <dbReference type="SAM" id="SignalP"/>
    </source>
</evidence>
<dbReference type="eggNOG" id="ENOG502THTX">
    <property type="taxonomic scope" value="Eukaryota"/>
</dbReference>
<evidence type="ECO:0000313" key="2">
    <source>
        <dbReference type="EMBL" id="CBQ73598.1"/>
    </source>
</evidence>
<dbReference type="Proteomes" id="UP000008867">
    <property type="component" value="Chromosome 8"/>
</dbReference>
<sequence length="133" mass="14815">MKLTTLLLSLATVLAGTQAATIDHAGAWTAIPHRNKVSHFRIYAEPHGADLRHAKPVYDRCTFSSIAAKKHDHKKWSQPGGILEFQKLGKKTIGINCPDCTPQELGNLYQTDLYMHCEVLDHRSADWKPKGGK</sequence>
<dbReference type="VEuPathDB" id="FungiDB:sr11102"/>
<name>E7A291_SPORE</name>
<reference evidence="2 3" key="1">
    <citation type="journal article" date="2010" name="Science">
        <title>Pathogenicity determinants in smut fungi revealed by genome comparison.</title>
        <authorList>
            <person name="Schirawski J."/>
            <person name="Mannhaupt G."/>
            <person name="Muench K."/>
            <person name="Brefort T."/>
            <person name="Schipper K."/>
            <person name="Doehlemann G."/>
            <person name="Di Stasio M."/>
            <person name="Roessel N."/>
            <person name="Mendoza-Mendoza A."/>
            <person name="Pester D."/>
            <person name="Mueller O."/>
            <person name="Winterberg B."/>
            <person name="Meyer E."/>
            <person name="Ghareeb H."/>
            <person name="Wollenberg T."/>
            <person name="Muensterkoetter M."/>
            <person name="Wong P."/>
            <person name="Walter M."/>
            <person name="Stukenbrock E."/>
            <person name="Gueldener U."/>
            <person name="Kahmann R."/>
        </authorList>
    </citation>
    <scope>NUCLEOTIDE SEQUENCE [LARGE SCALE GENOMIC DNA]</scope>
    <source>
        <strain evidence="3">SRZ2</strain>
    </source>
</reference>